<evidence type="ECO:0000313" key="1">
    <source>
        <dbReference type="EMBL" id="KEF40101.1"/>
    </source>
</evidence>
<protein>
    <submittedName>
        <fullName evidence="1">Uncharacterized protein</fullName>
    </submittedName>
</protein>
<proteinExistence type="predicted"/>
<sequence length="67" mass="8065">MYEVIGQLRCPVCRETVKMDDKVILDIFNTIVHVKCYYDSSHPFEVKDRGRFHKMILKYDYFKDSPC</sequence>
<comment type="caution">
    <text evidence="1">The sequence shown here is derived from an EMBL/GenBank/DDBJ whole genome shotgun (WGS) entry which is preliminary data.</text>
</comment>
<dbReference type="EMBL" id="JJRY01000001">
    <property type="protein sequence ID" value="KEF40101.1"/>
    <property type="molecule type" value="Genomic_DNA"/>
</dbReference>
<dbReference type="Proteomes" id="UP000027936">
    <property type="component" value="Unassembled WGS sequence"/>
</dbReference>
<evidence type="ECO:0000313" key="2">
    <source>
        <dbReference type="Proteomes" id="UP000027936"/>
    </source>
</evidence>
<reference evidence="1 2" key="1">
    <citation type="submission" date="2014-04" db="EMBL/GenBank/DDBJ databases">
        <title>Draft genome sequence of Bacillus azotoformans MEV2011, a (co-) denitrifying strain unable to grow in the presence of oxygen.</title>
        <authorList>
            <person name="Nielsen M."/>
            <person name="Schreiber L."/>
            <person name="Finster K."/>
            <person name="Schramm A."/>
        </authorList>
    </citation>
    <scope>NUCLEOTIDE SEQUENCE [LARGE SCALE GENOMIC DNA]</scope>
    <source>
        <strain evidence="1 2">MEV2011</strain>
    </source>
</reference>
<dbReference type="AlphaFoldDB" id="A0A072NRQ3"/>
<organism evidence="1 2">
    <name type="scientific">Schinkia azotoformans MEV2011</name>
    <dbReference type="NCBI Taxonomy" id="1348973"/>
    <lineage>
        <taxon>Bacteria</taxon>
        <taxon>Bacillati</taxon>
        <taxon>Bacillota</taxon>
        <taxon>Bacilli</taxon>
        <taxon>Bacillales</taxon>
        <taxon>Bacillaceae</taxon>
        <taxon>Calidifontibacillus/Schinkia group</taxon>
        <taxon>Schinkia</taxon>
    </lineage>
</organism>
<name>A0A072NRQ3_SCHAZ</name>
<accession>A0A072NRQ3</accession>
<gene>
    <name evidence="1" type="ORF">M670_00116</name>
</gene>